<comment type="caution">
    <text evidence="2">The sequence shown here is derived from an EMBL/GenBank/DDBJ whole genome shotgun (WGS) entry which is preliminary data.</text>
</comment>
<reference evidence="2 3" key="1">
    <citation type="submission" date="2022-03" db="EMBL/GenBank/DDBJ databases">
        <authorList>
            <person name="Macdonald S."/>
            <person name="Ahmed S."/>
            <person name="Newling K."/>
        </authorList>
    </citation>
    <scope>NUCLEOTIDE SEQUENCE [LARGE SCALE GENOMIC DNA]</scope>
</reference>
<dbReference type="Proteomes" id="UP001642260">
    <property type="component" value="Unassembled WGS sequence"/>
</dbReference>
<feature type="transmembrane region" description="Helical" evidence="1">
    <location>
        <begin position="25"/>
        <end position="46"/>
    </location>
</feature>
<gene>
    <name evidence="2" type="ORF">ERUC_LOCUS38391</name>
</gene>
<organism evidence="2 3">
    <name type="scientific">Eruca vesicaria subsp. sativa</name>
    <name type="common">Garden rocket</name>
    <name type="synonym">Eruca sativa</name>
    <dbReference type="NCBI Taxonomy" id="29727"/>
    <lineage>
        <taxon>Eukaryota</taxon>
        <taxon>Viridiplantae</taxon>
        <taxon>Streptophyta</taxon>
        <taxon>Embryophyta</taxon>
        <taxon>Tracheophyta</taxon>
        <taxon>Spermatophyta</taxon>
        <taxon>Magnoliopsida</taxon>
        <taxon>eudicotyledons</taxon>
        <taxon>Gunneridae</taxon>
        <taxon>Pentapetalae</taxon>
        <taxon>rosids</taxon>
        <taxon>malvids</taxon>
        <taxon>Brassicales</taxon>
        <taxon>Brassicaceae</taxon>
        <taxon>Brassiceae</taxon>
        <taxon>Eruca</taxon>
    </lineage>
</organism>
<proteinExistence type="predicted"/>
<sequence length="96" mass="10919">MASKNWKAKASLSPNVFFDDVVPQIYVDTLCPLWCTTTTVLVYFLILRLKPLWVSGISIGANELNERQELNNTTLSTGQRIQLRPYHIQGSVFLYA</sequence>
<evidence type="ECO:0000313" key="2">
    <source>
        <dbReference type="EMBL" id="CAH8385908.1"/>
    </source>
</evidence>
<dbReference type="EMBL" id="CAKOAT010686264">
    <property type="protein sequence ID" value="CAH8385908.1"/>
    <property type="molecule type" value="Genomic_DNA"/>
</dbReference>
<keyword evidence="1" id="KW-0812">Transmembrane</keyword>
<dbReference type="AlphaFoldDB" id="A0ABC8LQ73"/>
<keyword evidence="1" id="KW-0472">Membrane</keyword>
<evidence type="ECO:0000256" key="1">
    <source>
        <dbReference type="SAM" id="Phobius"/>
    </source>
</evidence>
<protein>
    <submittedName>
        <fullName evidence="2">Uncharacterized protein</fullName>
    </submittedName>
</protein>
<accession>A0ABC8LQ73</accession>
<name>A0ABC8LQ73_ERUVS</name>
<keyword evidence="3" id="KW-1185">Reference proteome</keyword>
<keyword evidence="1" id="KW-1133">Transmembrane helix</keyword>
<evidence type="ECO:0000313" key="3">
    <source>
        <dbReference type="Proteomes" id="UP001642260"/>
    </source>
</evidence>